<dbReference type="GO" id="GO:0008270">
    <property type="term" value="F:zinc ion binding"/>
    <property type="evidence" value="ECO:0007669"/>
    <property type="project" value="InterPro"/>
</dbReference>
<dbReference type="SUPFAM" id="SSF55486">
    <property type="entry name" value="Metalloproteases ('zincins'), catalytic domain"/>
    <property type="match status" value="1"/>
</dbReference>
<dbReference type="Proteomes" id="UP000249377">
    <property type="component" value="Unassembled WGS sequence"/>
</dbReference>
<dbReference type="GO" id="GO:0006508">
    <property type="term" value="P:proteolysis"/>
    <property type="evidence" value="ECO:0007669"/>
    <property type="project" value="UniProtKB-KW"/>
</dbReference>
<evidence type="ECO:0000256" key="2">
    <source>
        <dbReference type="ARBA" id="ARBA00022723"/>
    </source>
</evidence>
<name>A0A328UEG9_9FIRM</name>
<feature type="domain" description="Peptidase M10 metallopeptidase" evidence="5">
    <location>
        <begin position="29"/>
        <end position="87"/>
    </location>
</feature>
<gene>
    <name evidence="6" type="ORF">DPQ25_06395</name>
</gene>
<sequence>MYSYSTYDANAYFAKATCHLNIHYTNGYVQAKRQSVAMHEIGHALGLADIRDPNSKTIMNYSPAYRYDQIKISRIQQDDISGINAIY</sequence>
<evidence type="ECO:0000256" key="3">
    <source>
        <dbReference type="ARBA" id="ARBA00022801"/>
    </source>
</evidence>
<dbReference type="AlphaFoldDB" id="A0A328UEG9"/>
<keyword evidence="3" id="KW-0378">Hydrolase</keyword>
<comment type="caution">
    <text evidence="6">The sequence shown here is derived from an EMBL/GenBank/DDBJ whole genome shotgun (WGS) entry which is preliminary data.</text>
</comment>
<keyword evidence="1" id="KW-0645">Protease</keyword>
<evidence type="ECO:0000313" key="6">
    <source>
        <dbReference type="EMBL" id="RAQ29908.1"/>
    </source>
</evidence>
<evidence type="ECO:0000259" key="5">
    <source>
        <dbReference type="Pfam" id="PF00413"/>
    </source>
</evidence>
<evidence type="ECO:0000313" key="7">
    <source>
        <dbReference type="Proteomes" id="UP000249377"/>
    </source>
</evidence>
<evidence type="ECO:0000256" key="1">
    <source>
        <dbReference type="ARBA" id="ARBA00022670"/>
    </source>
</evidence>
<dbReference type="Gene3D" id="3.40.390.10">
    <property type="entry name" value="Collagenase (Catalytic Domain)"/>
    <property type="match status" value="1"/>
</dbReference>
<dbReference type="RefSeq" id="WP_112332325.1">
    <property type="nucleotide sequence ID" value="NZ_QLYR01000002.1"/>
</dbReference>
<reference evidence="6 7" key="1">
    <citation type="submission" date="2018-06" db="EMBL/GenBank/DDBJ databases">
        <title>Noncontiguous genome sequence of Ruminococcaceae bacterium ASD2818.</title>
        <authorList>
            <person name="Chaplin A.V."/>
            <person name="Sokolova S.R."/>
            <person name="Kochetkova T.O."/>
            <person name="Goltsov A.Y."/>
            <person name="Trofimov D.Y."/>
            <person name="Efimov B.A."/>
        </authorList>
    </citation>
    <scope>NUCLEOTIDE SEQUENCE [LARGE SCALE GENOMIC DNA]</scope>
    <source>
        <strain evidence="6 7">ASD2818</strain>
    </source>
</reference>
<accession>A0A328UEG9</accession>
<dbReference type="InterPro" id="IPR024079">
    <property type="entry name" value="MetalloPept_cat_dom_sf"/>
</dbReference>
<keyword evidence="4" id="KW-0862">Zinc</keyword>
<organism evidence="6 7">
    <name type="scientific">Hydrogeniiclostridium mannosilyticum</name>
    <dbReference type="NCBI Taxonomy" id="2764322"/>
    <lineage>
        <taxon>Bacteria</taxon>
        <taxon>Bacillati</taxon>
        <taxon>Bacillota</taxon>
        <taxon>Clostridia</taxon>
        <taxon>Eubacteriales</taxon>
        <taxon>Acutalibacteraceae</taxon>
        <taxon>Hydrogeniiclostridium</taxon>
    </lineage>
</organism>
<dbReference type="InterPro" id="IPR021190">
    <property type="entry name" value="Pept_M10A"/>
</dbReference>
<dbReference type="EMBL" id="QLYR01000002">
    <property type="protein sequence ID" value="RAQ29908.1"/>
    <property type="molecule type" value="Genomic_DNA"/>
</dbReference>
<evidence type="ECO:0000256" key="4">
    <source>
        <dbReference type="ARBA" id="ARBA00022833"/>
    </source>
</evidence>
<keyword evidence="2" id="KW-0479">Metal-binding</keyword>
<proteinExistence type="predicted"/>
<protein>
    <recommendedName>
        <fullName evidence="5">Peptidase M10 metallopeptidase domain-containing protein</fullName>
    </recommendedName>
</protein>
<dbReference type="InterPro" id="IPR001818">
    <property type="entry name" value="Pept_M10_metallopeptidase"/>
</dbReference>
<dbReference type="GO" id="GO:0031012">
    <property type="term" value="C:extracellular matrix"/>
    <property type="evidence" value="ECO:0007669"/>
    <property type="project" value="InterPro"/>
</dbReference>
<dbReference type="GO" id="GO:0004222">
    <property type="term" value="F:metalloendopeptidase activity"/>
    <property type="evidence" value="ECO:0007669"/>
    <property type="project" value="InterPro"/>
</dbReference>
<keyword evidence="7" id="KW-1185">Reference proteome</keyword>
<dbReference type="PRINTS" id="PR00138">
    <property type="entry name" value="MATRIXIN"/>
</dbReference>
<dbReference type="Pfam" id="PF00413">
    <property type="entry name" value="Peptidase_M10"/>
    <property type="match status" value="1"/>
</dbReference>